<proteinExistence type="predicted"/>
<evidence type="ECO:0000256" key="1">
    <source>
        <dbReference type="SAM" id="MobiDB-lite"/>
    </source>
</evidence>
<protein>
    <submittedName>
        <fullName evidence="2">Uncharacterized protein</fullName>
    </submittedName>
</protein>
<reference evidence="2 3" key="1">
    <citation type="journal article" date="2021" name="Sci. Rep.">
        <title>Genome sequencing of the multicellular alga Astrephomene provides insights into convergent evolution of germ-soma differentiation.</title>
        <authorList>
            <person name="Yamashita S."/>
            <person name="Yamamoto K."/>
            <person name="Matsuzaki R."/>
            <person name="Suzuki S."/>
            <person name="Yamaguchi H."/>
            <person name="Hirooka S."/>
            <person name="Minakuchi Y."/>
            <person name="Miyagishima S."/>
            <person name="Kawachi M."/>
            <person name="Toyoda A."/>
            <person name="Nozaki H."/>
        </authorList>
    </citation>
    <scope>NUCLEOTIDE SEQUENCE [LARGE SCALE GENOMIC DNA]</scope>
    <source>
        <strain evidence="2 3">NIES-4017</strain>
    </source>
</reference>
<feature type="region of interest" description="Disordered" evidence="1">
    <location>
        <begin position="1"/>
        <end position="158"/>
    </location>
</feature>
<dbReference type="AlphaFoldDB" id="A0AAD3DRE8"/>
<comment type="caution">
    <text evidence="2">The sequence shown here is derived from an EMBL/GenBank/DDBJ whole genome shotgun (WGS) entry which is preliminary data.</text>
</comment>
<dbReference type="EMBL" id="BMAR01000015">
    <property type="protein sequence ID" value="GFR46680.1"/>
    <property type="molecule type" value="Genomic_DNA"/>
</dbReference>
<dbReference type="Proteomes" id="UP001054857">
    <property type="component" value="Unassembled WGS sequence"/>
</dbReference>
<evidence type="ECO:0000313" key="2">
    <source>
        <dbReference type="EMBL" id="GFR46680.1"/>
    </source>
</evidence>
<gene>
    <name evidence="2" type="ORF">Agub_g8297</name>
</gene>
<name>A0AAD3DRE8_9CHLO</name>
<accession>A0AAD3DRE8</accession>
<sequence>MDLLGAYSDSDAEDQGDVREESRPGPSTSQPLVAPAQLRNAAPDPEPDKPAALFNPFASDMDTERPASHSTASPSGSGGSGPKRGFTQVTGSGPLQAAPPKASRTASSPTGPKPAFKGAMLVPPQLRNGRANVATEDVEKIFSKGNLAKRPAKEQTRE</sequence>
<organism evidence="2 3">
    <name type="scientific">Astrephomene gubernaculifera</name>
    <dbReference type="NCBI Taxonomy" id="47775"/>
    <lineage>
        <taxon>Eukaryota</taxon>
        <taxon>Viridiplantae</taxon>
        <taxon>Chlorophyta</taxon>
        <taxon>core chlorophytes</taxon>
        <taxon>Chlorophyceae</taxon>
        <taxon>CS clade</taxon>
        <taxon>Chlamydomonadales</taxon>
        <taxon>Astrephomenaceae</taxon>
        <taxon>Astrephomene</taxon>
    </lineage>
</organism>
<evidence type="ECO:0000313" key="3">
    <source>
        <dbReference type="Proteomes" id="UP001054857"/>
    </source>
</evidence>
<keyword evidence="3" id="KW-1185">Reference proteome</keyword>